<dbReference type="GO" id="GO:0016020">
    <property type="term" value="C:membrane"/>
    <property type="evidence" value="ECO:0007669"/>
    <property type="project" value="TreeGrafter"/>
</dbReference>
<protein>
    <submittedName>
        <fullName evidence="2">Uncharacterized protein</fullName>
    </submittedName>
</protein>
<dbReference type="STRING" id="763665.A0A2G5B466"/>
<feature type="transmembrane region" description="Helical" evidence="1">
    <location>
        <begin position="140"/>
        <end position="163"/>
    </location>
</feature>
<organism evidence="2 3">
    <name type="scientific">Coemansia reversa (strain ATCC 12441 / NRRL 1564)</name>
    <dbReference type="NCBI Taxonomy" id="763665"/>
    <lineage>
        <taxon>Eukaryota</taxon>
        <taxon>Fungi</taxon>
        <taxon>Fungi incertae sedis</taxon>
        <taxon>Zoopagomycota</taxon>
        <taxon>Kickxellomycotina</taxon>
        <taxon>Kickxellomycetes</taxon>
        <taxon>Kickxellales</taxon>
        <taxon>Kickxellaceae</taxon>
        <taxon>Coemansia</taxon>
    </lineage>
</organism>
<dbReference type="PANTHER" id="PTHR31735:SF1">
    <property type="entry name" value="VACUOLAR MEMBRANE PROTEIN YPL162C"/>
    <property type="match status" value="1"/>
</dbReference>
<sequence length="209" mass="23526">CKLVGPFSIFVQVLVGTLGFSTLIIKRQFERPRRTWLVWSFDVGKQMISGSIMHMCNLLVSTLSGGSSTSTTTGEDDQSSNPCSWYVLNLTLDCTLGVLFLAGYIRLFEYLAARFKIGGLESGNYGDPPSWRIWLKQASLFCASMLCMKLTVVMLVALMPFLLVIGDLILKPVLMTHSPHFEIIFVMAIWPLVLNIFESWVIDQFIKKK</sequence>
<feature type="transmembrane region" description="Helical" evidence="1">
    <location>
        <begin position="46"/>
        <end position="65"/>
    </location>
</feature>
<dbReference type="Pfam" id="PF12400">
    <property type="entry name" value="STIMATE"/>
    <property type="match status" value="1"/>
</dbReference>
<keyword evidence="1" id="KW-0812">Transmembrane</keyword>
<dbReference type="InterPro" id="IPR022127">
    <property type="entry name" value="STIMATE/YPL162C"/>
</dbReference>
<gene>
    <name evidence="2" type="ORF">COEREDRAFT_20176</name>
</gene>
<dbReference type="AlphaFoldDB" id="A0A2G5B466"/>
<evidence type="ECO:0000256" key="1">
    <source>
        <dbReference type="SAM" id="Phobius"/>
    </source>
</evidence>
<evidence type="ECO:0000313" key="2">
    <source>
        <dbReference type="EMBL" id="PIA13799.1"/>
    </source>
</evidence>
<dbReference type="Proteomes" id="UP000242474">
    <property type="component" value="Unassembled WGS sequence"/>
</dbReference>
<reference evidence="2 3" key="1">
    <citation type="journal article" date="2015" name="Genome Biol. Evol.">
        <title>Phylogenomic analyses indicate that early fungi evolved digesting cell walls of algal ancestors of land plants.</title>
        <authorList>
            <person name="Chang Y."/>
            <person name="Wang S."/>
            <person name="Sekimoto S."/>
            <person name="Aerts A.L."/>
            <person name="Choi C."/>
            <person name="Clum A."/>
            <person name="LaButti K.M."/>
            <person name="Lindquist E.A."/>
            <person name="Yee Ngan C."/>
            <person name="Ohm R.A."/>
            <person name="Salamov A.A."/>
            <person name="Grigoriev I.V."/>
            <person name="Spatafora J.W."/>
            <person name="Berbee M.L."/>
        </authorList>
    </citation>
    <scope>NUCLEOTIDE SEQUENCE [LARGE SCALE GENOMIC DNA]</scope>
    <source>
        <strain evidence="2 3">NRRL 1564</strain>
    </source>
</reference>
<feature type="transmembrane region" description="Helical" evidence="1">
    <location>
        <begin position="6"/>
        <end position="25"/>
    </location>
</feature>
<feature type="transmembrane region" description="Helical" evidence="1">
    <location>
        <begin position="85"/>
        <end position="107"/>
    </location>
</feature>
<feature type="non-terminal residue" evidence="2">
    <location>
        <position position="1"/>
    </location>
</feature>
<feature type="transmembrane region" description="Helical" evidence="1">
    <location>
        <begin position="183"/>
        <end position="202"/>
    </location>
</feature>
<proteinExistence type="predicted"/>
<dbReference type="PANTHER" id="PTHR31735">
    <property type="entry name" value="VACUOLAR MEMBRANE PROTEIN YPL162C"/>
    <property type="match status" value="1"/>
</dbReference>
<feature type="non-terminal residue" evidence="2">
    <location>
        <position position="209"/>
    </location>
</feature>
<keyword evidence="1" id="KW-1133">Transmembrane helix</keyword>
<keyword evidence="3" id="KW-1185">Reference proteome</keyword>
<dbReference type="EMBL" id="KZ303527">
    <property type="protein sequence ID" value="PIA13799.1"/>
    <property type="molecule type" value="Genomic_DNA"/>
</dbReference>
<keyword evidence="1" id="KW-0472">Membrane</keyword>
<dbReference type="OrthoDB" id="431202at2759"/>
<evidence type="ECO:0000313" key="3">
    <source>
        <dbReference type="Proteomes" id="UP000242474"/>
    </source>
</evidence>
<accession>A0A2G5B466</accession>
<name>A0A2G5B466_COERN</name>